<keyword evidence="4" id="KW-0732">Signal</keyword>
<dbReference type="PhylomeDB" id="T1JEQ8"/>
<evidence type="ECO:0000256" key="4">
    <source>
        <dbReference type="ARBA" id="ARBA00022729"/>
    </source>
</evidence>
<protein>
    <recommendedName>
        <fullName evidence="3">acid phosphatase</fullName>
        <ecNumber evidence="3">3.1.3.2</ecNumber>
    </recommendedName>
</protein>
<keyword evidence="9" id="KW-1185">Reference proteome</keyword>
<dbReference type="CDD" id="cd07061">
    <property type="entry name" value="HP_HAP_like"/>
    <property type="match status" value="1"/>
</dbReference>
<dbReference type="eggNOG" id="KOG3720">
    <property type="taxonomic scope" value="Eukaryota"/>
</dbReference>
<reference evidence="9" key="1">
    <citation type="submission" date="2011-05" db="EMBL/GenBank/DDBJ databases">
        <authorList>
            <person name="Richards S.R."/>
            <person name="Qu J."/>
            <person name="Jiang H."/>
            <person name="Jhangiani S.N."/>
            <person name="Agravi P."/>
            <person name="Goodspeed R."/>
            <person name="Gross S."/>
            <person name="Mandapat C."/>
            <person name="Jackson L."/>
            <person name="Mathew T."/>
            <person name="Pu L."/>
            <person name="Thornton R."/>
            <person name="Saada N."/>
            <person name="Wilczek-Boney K.B."/>
            <person name="Lee S."/>
            <person name="Kovar C."/>
            <person name="Wu Y."/>
            <person name="Scherer S.E."/>
            <person name="Worley K.C."/>
            <person name="Muzny D.M."/>
            <person name="Gibbs R."/>
        </authorList>
    </citation>
    <scope>NUCLEOTIDE SEQUENCE</scope>
    <source>
        <strain evidence="9">Brora</strain>
    </source>
</reference>
<name>T1JEQ8_STRMM</name>
<reference evidence="8" key="2">
    <citation type="submission" date="2015-02" db="UniProtKB">
        <authorList>
            <consortium name="EnsemblMetazoa"/>
        </authorList>
    </citation>
    <scope>IDENTIFICATION</scope>
</reference>
<evidence type="ECO:0000313" key="8">
    <source>
        <dbReference type="EnsemblMetazoa" id="SMAR012310-PA"/>
    </source>
</evidence>
<dbReference type="InterPro" id="IPR000560">
    <property type="entry name" value="His_Pase_clade-2"/>
</dbReference>
<dbReference type="HOGENOM" id="CLU_030431_1_1_1"/>
<dbReference type="GO" id="GO:0003993">
    <property type="term" value="F:acid phosphatase activity"/>
    <property type="evidence" value="ECO:0007669"/>
    <property type="project" value="UniProtKB-EC"/>
</dbReference>
<evidence type="ECO:0000256" key="2">
    <source>
        <dbReference type="ARBA" id="ARBA00005375"/>
    </source>
</evidence>
<dbReference type="PROSITE" id="PS00778">
    <property type="entry name" value="HIS_ACID_PHOSPHAT_2"/>
    <property type="match status" value="1"/>
</dbReference>
<dbReference type="InterPro" id="IPR033379">
    <property type="entry name" value="Acid_Pase_AS"/>
</dbReference>
<dbReference type="EC" id="3.1.3.2" evidence="3"/>
<dbReference type="InterPro" id="IPR050645">
    <property type="entry name" value="Histidine_acid_phosphatase"/>
</dbReference>
<evidence type="ECO:0000256" key="3">
    <source>
        <dbReference type="ARBA" id="ARBA00012646"/>
    </source>
</evidence>
<dbReference type="SUPFAM" id="SSF53254">
    <property type="entry name" value="Phosphoglycerate mutase-like"/>
    <property type="match status" value="1"/>
</dbReference>
<organism evidence="8 9">
    <name type="scientific">Strigamia maritima</name>
    <name type="common">European centipede</name>
    <name type="synonym">Geophilus maritimus</name>
    <dbReference type="NCBI Taxonomy" id="126957"/>
    <lineage>
        <taxon>Eukaryota</taxon>
        <taxon>Metazoa</taxon>
        <taxon>Ecdysozoa</taxon>
        <taxon>Arthropoda</taxon>
        <taxon>Myriapoda</taxon>
        <taxon>Chilopoda</taxon>
        <taxon>Pleurostigmophora</taxon>
        <taxon>Geophilomorpha</taxon>
        <taxon>Linotaeniidae</taxon>
        <taxon>Strigamia</taxon>
    </lineage>
</organism>
<dbReference type="STRING" id="126957.T1JEQ8"/>
<dbReference type="PROSITE" id="PS00616">
    <property type="entry name" value="HIS_ACID_PHOSPHAT_1"/>
    <property type="match status" value="1"/>
</dbReference>
<accession>T1JEQ8</accession>
<evidence type="ECO:0000256" key="1">
    <source>
        <dbReference type="ARBA" id="ARBA00000032"/>
    </source>
</evidence>
<dbReference type="PANTHER" id="PTHR11567:SF211">
    <property type="entry name" value="PROSTATIC ACID PHOSPHATASE"/>
    <property type="match status" value="1"/>
</dbReference>
<dbReference type="Proteomes" id="UP000014500">
    <property type="component" value="Unassembled WGS sequence"/>
</dbReference>
<dbReference type="AlphaFoldDB" id="T1JEQ8"/>
<keyword evidence="5" id="KW-0378">Hydrolase</keyword>
<evidence type="ECO:0000313" key="9">
    <source>
        <dbReference type="Proteomes" id="UP000014500"/>
    </source>
</evidence>
<dbReference type="Pfam" id="PF00328">
    <property type="entry name" value="His_Phos_2"/>
    <property type="match status" value="1"/>
</dbReference>
<keyword evidence="6" id="KW-1015">Disulfide bond</keyword>
<dbReference type="OMA" id="VFNDRIP"/>
<dbReference type="InterPro" id="IPR029033">
    <property type="entry name" value="His_PPase_superfam"/>
</dbReference>
<evidence type="ECO:0000256" key="6">
    <source>
        <dbReference type="ARBA" id="ARBA00023157"/>
    </source>
</evidence>
<keyword evidence="7" id="KW-0325">Glycoprotein</keyword>
<evidence type="ECO:0000256" key="7">
    <source>
        <dbReference type="ARBA" id="ARBA00023180"/>
    </source>
</evidence>
<evidence type="ECO:0000256" key="5">
    <source>
        <dbReference type="ARBA" id="ARBA00022801"/>
    </source>
</evidence>
<comment type="catalytic activity">
    <reaction evidence="1">
        <text>a phosphate monoester + H2O = an alcohol + phosphate</text>
        <dbReference type="Rhea" id="RHEA:15017"/>
        <dbReference type="ChEBI" id="CHEBI:15377"/>
        <dbReference type="ChEBI" id="CHEBI:30879"/>
        <dbReference type="ChEBI" id="CHEBI:43474"/>
        <dbReference type="ChEBI" id="CHEBI:67140"/>
        <dbReference type="EC" id="3.1.3.2"/>
    </reaction>
</comment>
<dbReference type="PANTHER" id="PTHR11567">
    <property type="entry name" value="ACID PHOSPHATASE-RELATED"/>
    <property type="match status" value="1"/>
</dbReference>
<sequence>MLLLSSFGFRISTSVPILFVNFLLILKADDDFQVQLVQILIRHGDRTPMRSFPTDQWKNAWPEGFGQLTKLGIQQAYSTGDYLRILYGVLINNTYNSETLHVQSTDTNRALMSASATLAGFLPPQGRQIWKKNLKWQPVPVHTMPEKHDYILAISQECPNYNKIYHELMKSPETLDINLKYKDLYKFLTDKTGMNVTHFNNASDIYDTLMAEQTHNLTLPDWVNKTILADLKNTQILYEIWPVKTLALRRLYGGPLVGEIVKNMQTSISDKTDQHKIYIFSAHDTTITCLLSALEVFDPQIPPYCSMVVVELVEKQRSYFVNLLYRNDTHHVPYELTLKGCSNPCPLDQFVTLTASVIPKDIQSECYGVV</sequence>
<dbReference type="EnsemblMetazoa" id="SMAR012310-RA">
    <property type="protein sequence ID" value="SMAR012310-PA"/>
    <property type="gene ID" value="SMAR012310"/>
</dbReference>
<comment type="similarity">
    <text evidence="2">Belongs to the histidine acid phosphatase family.</text>
</comment>
<dbReference type="EMBL" id="JH432127">
    <property type="status" value="NOT_ANNOTATED_CDS"/>
    <property type="molecule type" value="Genomic_DNA"/>
</dbReference>
<proteinExistence type="inferred from homology"/>
<dbReference type="Gene3D" id="3.40.50.1240">
    <property type="entry name" value="Phosphoglycerate mutase-like"/>
    <property type="match status" value="1"/>
</dbReference>